<feature type="transmembrane region" description="Helical" evidence="2">
    <location>
        <begin position="39"/>
        <end position="58"/>
    </location>
</feature>
<name>A0ABW3AJN7_9MICO</name>
<evidence type="ECO:0000313" key="4">
    <source>
        <dbReference type="Proteomes" id="UP001597055"/>
    </source>
</evidence>
<keyword evidence="2" id="KW-1133">Transmembrane helix</keyword>
<sequence length="211" mass="22683">MAHSPRIVAELGREETPEETAARKAESSRVYRASQNSRNLFAALIVTIAVVVVIILAVPRGTPPEPEPIDVAVVAEQVSAAEERAVIAPEVPESWRVNVAEVDGEAPREWTIVYADETWFLRVVQGFDADPAWPTRVLSGANTDGTVSIEGIVWDRYDITDPSRAGNVTVALATQAGADTVLIYGRAGQDTLEEAAAAAAPEIERLREAAE</sequence>
<keyword evidence="2" id="KW-0812">Transmembrane</keyword>
<evidence type="ECO:0000256" key="1">
    <source>
        <dbReference type="SAM" id="MobiDB-lite"/>
    </source>
</evidence>
<feature type="compositionally biased region" description="Basic and acidic residues" evidence="1">
    <location>
        <begin position="11"/>
        <end position="22"/>
    </location>
</feature>
<dbReference type="Proteomes" id="UP001597055">
    <property type="component" value="Unassembled WGS sequence"/>
</dbReference>
<keyword evidence="4" id="KW-1185">Reference proteome</keyword>
<dbReference type="RefSeq" id="WP_204978952.1">
    <property type="nucleotide sequence ID" value="NZ_JBHTII010000001.1"/>
</dbReference>
<dbReference type="Pfam" id="PF14030">
    <property type="entry name" value="DUF4245"/>
    <property type="match status" value="1"/>
</dbReference>
<comment type="caution">
    <text evidence="3">The sequence shown here is derived from an EMBL/GenBank/DDBJ whole genome shotgun (WGS) entry which is preliminary data.</text>
</comment>
<accession>A0ABW3AJN7</accession>
<dbReference type="InterPro" id="IPR025339">
    <property type="entry name" value="DUF4245"/>
</dbReference>
<proteinExistence type="predicted"/>
<keyword evidence="2" id="KW-0472">Membrane</keyword>
<evidence type="ECO:0000313" key="3">
    <source>
        <dbReference type="EMBL" id="MFD0791162.1"/>
    </source>
</evidence>
<gene>
    <name evidence="3" type="ORF">ACFQ0P_12195</name>
</gene>
<protein>
    <submittedName>
        <fullName evidence="3">DUF4245 family protein</fullName>
    </submittedName>
</protein>
<dbReference type="EMBL" id="JBHTII010000001">
    <property type="protein sequence ID" value="MFD0791162.1"/>
    <property type="molecule type" value="Genomic_DNA"/>
</dbReference>
<organism evidence="3 4">
    <name type="scientific">Microbacterium insulae</name>
    <dbReference type="NCBI Taxonomy" id="483014"/>
    <lineage>
        <taxon>Bacteria</taxon>
        <taxon>Bacillati</taxon>
        <taxon>Actinomycetota</taxon>
        <taxon>Actinomycetes</taxon>
        <taxon>Micrococcales</taxon>
        <taxon>Microbacteriaceae</taxon>
        <taxon>Microbacterium</taxon>
    </lineage>
</organism>
<reference evidence="4" key="1">
    <citation type="journal article" date="2019" name="Int. J. Syst. Evol. Microbiol.">
        <title>The Global Catalogue of Microorganisms (GCM) 10K type strain sequencing project: providing services to taxonomists for standard genome sequencing and annotation.</title>
        <authorList>
            <consortium name="The Broad Institute Genomics Platform"/>
            <consortium name="The Broad Institute Genome Sequencing Center for Infectious Disease"/>
            <person name="Wu L."/>
            <person name="Ma J."/>
        </authorList>
    </citation>
    <scope>NUCLEOTIDE SEQUENCE [LARGE SCALE GENOMIC DNA]</scope>
    <source>
        <strain evidence="4">CCUG 54523</strain>
    </source>
</reference>
<feature type="region of interest" description="Disordered" evidence="1">
    <location>
        <begin position="1"/>
        <end position="22"/>
    </location>
</feature>
<evidence type="ECO:0000256" key="2">
    <source>
        <dbReference type="SAM" id="Phobius"/>
    </source>
</evidence>